<organism evidence="3 4">
    <name type="scientific">Actinophytocola algeriensis</name>
    <dbReference type="NCBI Taxonomy" id="1768010"/>
    <lineage>
        <taxon>Bacteria</taxon>
        <taxon>Bacillati</taxon>
        <taxon>Actinomycetota</taxon>
        <taxon>Actinomycetes</taxon>
        <taxon>Pseudonocardiales</taxon>
        <taxon>Pseudonocardiaceae</taxon>
    </lineage>
</organism>
<dbReference type="RefSeq" id="WP_221463240.1">
    <property type="nucleotide sequence ID" value="NZ_JACHJQ010000001.1"/>
</dbReference>
<dbReference type="InterPro" id="IPR050266">
    <property type="entry name" value="AB_hydrolase_sf"/>
</dbReference>
<dbReference type="Pfam" id="PF00561">
    <property type="entry name" value="Abhydrolase_1"/>
    <property type="match status" value="1"/>
</dbReference>
<dbReference type="InterPro" id="IPR029058">
    <property type="entry name" value="AB_hydrolase_fold"/>
</dbReference>
<comment type="caution">
    <text evidence="3">The sequence shown here is derived from an EMBL/GenBank/DDBJ whole genome shotgun (WGS) entry which is preliminary data.</text>
</comment>
<proteinExistence type="predicted"/>
<evidence type="ECO:0000259" key="2">
    <source>
        <dbReference type="Pfam" id="PF00561"/>
    </source>
</evidence>
<accession>A0A7W7PZ15</accession>
<gene>
    <name evidence="3" type="ORF">FHR82_000175</name>
</gene>
<dbReference type="AlphaFoldDB" id="A0A7W7PZ15"/>
<dbReference type="GO" id="GO:0016020">
    <property type="term" value="C:membrane"/>
    <property type="evidence" value="ECO:0007669"/>
    <property type="project" value="TreeGrafter"/>
</dbReference>
<protein>
    <submittedName>
        <fullName evidence="3">3-oxoadipate enol-lactonase</fullName>
        <ecNumber evidence="3">3.1.1.24</ecNumber>
    </submittedName>
</protein>
<keyword evidence="1 3" id="KW-0378">Hydrolase</keyword>
<dbReference type="Proteomes" id="UP000520767">
    <property type="component" value="Unassembled WGS sequence"/>
</dbReference>
<dbReference type="GO" id="GO:0047570">
    <property type="term" value="F:3-oxoadipate enol-lactonase activity"/>
    <property type="evidence" value="ECO:0007669"/>
    <property type="project" value="UniProtKB-EC"/>
</dbReference>
<dbReference type="PANTHER" id="PTHR43798">
    <property type="entry name" value="MONOACYLGLYCEROL LIPASE"/>
    <property type="match status" value="1"/>
</dbReference>
<dbReference type="Gene3D" id="3.40.50.1820">
    <property type="entry name" value="alpha/beta hydrolase"/>
    <property type="match status" value="1"/>
</dbReference>
<dbReference type="PRINTS" id="PR00111">
    <property type="entry name" value="ABHYDROLASE"/>
</dbReference>
<dbReference type="InterPro" id="IPR000073">
    <property type="entry name" value="AB_hydrolase_1"/>
</dbReference>
<name>A0A7W7PZ15_9PSEU</name>
<evidence type="ECO:0000256" key="1">
    <source>
        <dbReference type="ARBA" id="ARBA00022801"/>
    </source>
</evidence>
<reference evidence="3 4" key="1">
    <citation type="submission" date="2020-08" db="EMBL/GenBank/DDBJ databases">
        <title>Genomic Encyclopedia of Type Strains, Phase III (KMG-III): the genomes of soil and plant-associated and newly described type strains.</title>
        <authorList>
            <person name="Whitman W."/>
        </authorList>
    </citation>
    <scope>NUCLEOTIDE SEQUENCE [LARGE SCALE GENOMIC DNA]</scope>
    <source>
        <strain evidence="3 4">CECT 8960</strain>
    </source>
</reference>
<dbReference type="EC" id="3.1.1.24" evidence="3"/>
<sequence length="260" mass="27722">MPTIDVNGTMLGYDDTGGPGPAVLLSHSLFFDRTMFAAQVAEFGRRYRVVTYDHRGQGESARSPYVDMDTLADDAASLVTALDLGPAHVVGHSMGGFVALRIAARHPELLRSAVVLSSSADEEGQVENFQALLEYARTAGIPEAVDALAHTMFGDTTIAARVALLQRWRRHFAALDESILTAAEGVVHRKAVVGELVGCTVPMLVLSGAEDHAYPPELSRRIADTAANAQHLTVRGAGHSLAVERPDVVNDLMAAHFAAT</sequence>
<feature type="domain" description="AB hydrolase-1" evidence="2">
    <location>
        <begin position="21"/>
        <end position="246"/>
    </location>
</feature>
<dbReference type="SUPFAM" id="SSF53474">
    <property type="entry name" value="alpha/beta-Hydrolases"/>
    <property type="match status" value="1"/>
</dbReference>
<keyword evidence="4" id="KW-1185">Reference proteome</keyword>
<evidence type="ECO:0000313" key="3">
    <source>
        <dbReference type="EMBL" id="MBB4903965.1"/>
    </source>
</evidence>
<dbReference type="EMBL" id="JACHJQ010000001">
    <property type="protein sequence ID" value="MBB4903965.1"/>
    <property type="molecule type" value="Genomic_DNA"/>
</dbReference>
<dbReference type="PANTHER" id="PTHR43798:SF31">
    <property type="entry name" value="AB HYDROLASE SUPERFAMILY PROTEIN YCLE"/>
    <property type="match status" value="1"/>
</dbReference>
<evidence type="ECO:0000313" key="4">
    <source>
        <dbReference type="Proteomes" id="UP000520767"/>
    </source>
</evidence>